<reference evidence="9" key="1">
    <citation type="submission" date="2019-02" db="EMBL/GenBank/DDBJ databases">
        <title>Draft genome sequence of Planktothrix agardhii NIES-905.</title>
        <authorList>
            <person name="Yamaguchi H."/>
            <person name="Suzuki S."/>
            <person name="Kawachi M."/>
        </authorList>
    </citation>
    <scope>NUCLEOTIDE SEQUENCE [LARGE SCALE GENOMIC DNA]</scope>
    <source>
        <strain evidence="9">CCAP 1459/11A</strain>
    </source>
</reference>
<comment type="caution">
    <text evidence="8">The sequence shown here is derived from an EMBL/GenBank/DDBJ whole genome shotgun (WGS) entry which is preliminary data.</text>
</comment>
<dbReference type="PANTHER" id="PTHR14939:SF5">
    <property type="entry name" value="F-BOX ONLY PROTEIN 22"/>
    <property type="match status" value="1"/>
</dbReference>
<dbReference type="SMART" id="SM00897">
    <property type="entry name" value="FIST"/>
    <property type="match status" value="1"/>
</dbReference>
<dbReference type="Pfam" id="PF08495">
    <property type="entry name" value="FIST"/>
    <property type="match status" value="1"/>
</dbReference>
<gene>
    <name evidence="8" type="ORF">PA905_41230</name>
</gene>
<evidence type="ECO:0000313" key="8">
    <source>
        <dbReference type="EMBL" id="GDZ95693.1"/>
    </source>
</evidence>
<keyword evidence="5" id="KW-0472">Membrane</keyword>
<evidence type="ECO:0000259" key="7">
    <source>
        <dbReference type="SMART" id="SM01204"/>
    </source>
</evidence>
<evidence type="ECO:0000256" key="1">
    <source>
        <dbReference type="ARBA" id="ARBA00004651"/>
    </source>
</evidence>
<evidence type="ECO:0000259" key="6">
    <source>
        <dbReference type="SMART" id="SM00897"/>
    </source>
</evidence>
<comment type="subcellular location">
    <subcellularLocation>
        <location evidence="1">Cell membrane</location>
        <topology evidence="1">Multi-pass membrane protein</topology>
    </subcellularLocation>
</comment>
<dbReference type="EMBL" id="BJCD01000064">
    <property type="protein sequence ID" value="GDZ95693.1"/>
    <property type="molecule type" value="Genomic_DNA"/>
</dbReference>
<evidence type="ECO:0008006" key="10">
    <source>
        <dbReference type="Google" id="ProtNLM"/>
    </source>
</evidence>
<dbReference type="SMART" id="SM01204">
    <property type="entry name" value="FIST_C"/>
    <property type="match status" value="1"/>
</dbReference>
<evidence type="ECO:0000256" key="2">
    <source>
        <dbReference type="ARBA" id="ARBA00022475"/>
    </source>
</evidence>
<evidence type="ECO:0000313" key="9">
    <source>
        <dbReference type="Proteomes" id="UP000299794"/>
    </source>
</evidence>
<dbReference type="InterPro" id="IPR019494">
    <property type="entry name" value="FIST_C"/>
</dbReference>
<accession>A0A4P5ZJX4</accession>
<dbReference type="AlphaFoldDB" id="A0A4P5ZJX4"/>
<evidence type="ECO:0000256" key="5">
    <source>
        <dbReference type="ARBA" id="ARBA00023136"/>
    </source>
</evidence>
<name>A0A4P5ZJX4_PLAAG</name>
<sequence>MAESTTKPMRWVSALSERPSLEAAVKEVVEIAQDALRASPDLGLVFISSAFSSEYSRLMPLLQEHLNLPMLIGCGAGGVIGMNSDYQAEEIEGEPALSLTLAHLPDVAIHPFHLSADDLPDLDSSPDQWVELIGVKPEDQPQFILLVDPYFGQINDFLLGLDYAYPGSVKVGGVASTGAMGGATGVFSGSKRYSEEIVGLALSGNIVIETIVAQGCRPIGHPYRVTQAERNIVLEVETPSADSEPETKFSVSVRLSPLEALQDLVQELSEEDRQLAQHSLFVGVVRDEFKQKLEPGDFLIRNLIGVDPKAGAIAIGDRVRPGQRIQFHLRDSRTSAEDLELLIERYQRQASSFPQGVTNAGALMFSCLGRGEGLYGEPNFDSRLFRRYFNIPLSGFFCNGEIGPVRDTTFLHGYTSVFGICRQKNY</sequence>
<proteinExistence type="predicted"/>
<keyword evidence="4" id="KW-1133">Transmembrane helix</keyword>
<organism evidence="8 9">
    <name type="scientific">Planktothrix agardhii CCAP 1459/11A</name>
    <dbReference type="NCBI Taxonomy" id="282420"/>
    <lineage>
        <taxon>Bacteria</taxon>
        <taxon>Bacillati</taxon>
        <taxon>Cyanobacteriota</taxon>
        <taxon>Cyanophyceae</taxon>
        <taxon>Oscillatoriophycideae</taxon>
        <taxon>Oscillatoriales</taxon>
        <taxon>Microcoleaceae</taxon>
        <taxon>Planktothrix</taxon>
    </lineage>
</organism>
<dbReference type="GO" id="GO:0005886">
    <property type="term" value="C:plasma membrane"/>
    <property type="evidence" value="ECO:0007669"/>
    <property type="project" value="UniProtKB-SubCell"/>
</dbReference>
<evidence type="ECO:0000256" key="3">
    <source>
        <dbReference type="ARBA" id="ARBA00022692"/>
    </source>
</evidence>
<evidence type="ECO:0000256" key="4">
    <source>
        <dbReference type="ARBA" id="ARBA00022989"/>
    </source>
</evidence>
<dbReference type="PIRSF" id="PIRSF018953">
    <property type="entry name" value="UCP018953"/>
    <property type="match status" value="1"/>
</dbReference>
<feature type="domain" description="FIST" evidence="6">
    <location>
        <begin position="39"/>
        <end position="240"/>
    </location>
</feature>
<feature type="domain" description="FIST C-domain" evidence="7">
    <location>
        <begin position="257"/>
        <end position="405"/>
    </location>
</feature>
<dbReference type="Proteomes" id="UP000299794">
    <property type="component" value="Unassembled WGS sequence"/>
</dbReference>
<protein>
    <recommendedName>
        <fullName evidence="10">FIST C-domain domain-containing protein</fullName>
    </recommendedName>
</protein>
<keyword evidence="2" id="KW-1003">Cell membrane</keyword>
<dbReference type="InterPro" id="IPR013702">
    <property type="entry name" value="FIST_domain_N"/>
</dbReference>
<keyword evidence="3" id="KW-0812">Transmembrane</keyword>
<dbReference type="PANTHER" id="PTHR14939">
    <property type="entry name" value="F-BOX ONLY PROTEIN 22"/>
    <property type="match status" value="1"/>
</dbReference>
<dbReference type="InterPro" id="IPR016741">
    <property type="entry name" value="UCP018953"/>
</dbReference>
<dbReference type="Pfam" id="PF10442">
    <property type="entry name" value="FIST_C"/>
    <property type="match status" value="1"/>
</dbReference>